<evidence type="ECO:0000256" key="1">
    <source>
        <dbReference type="SAM" id="MobiDB-lite"/>
    </source>
</evidence>
<dbReference type="STRING" id="47866.GA0074694_3668"/>
<protein>
    <submittedName>
        <fullName evidence="2">Uncharacterized protein</fullName>
    </submittedName>
</protein>
<feature type="region of interest" description="Disordered" evidence="1">
    <location>
        <begin position="1"/>
        <end position="40"/>
    </location>
</feature>
<dbReference type="RefSeq" id="WP_281190101.1">
    <property type="nucleotide sequence ID" value="NZ_FMHU01000002.1"/>
</dbReference>
<evidence type="ECO:0000313" key="2">
    <source>
        <dbReference type="EMBL" id="SCL23510.1"/>
    </source>
</evidence>
<organism evidence="2 3">
    <name type="scientific">Micromonospora inyonensis</name>
    <dbReference type="NCBI Taxonomy" id="47866"/>
    <lineage>
        <taxon>Bacteria</taxon>
        <taxon>Bacillati</taxon>
        <taxon>Actinomycetota</taxon>
        <taxon>Actinomycetes</taxon>
        <taxon>Micromonosporales</taxon>
        <taxon>Micromonosporaceae</taxon>
        <taxon>Micromonospora</taxon>
    </lineage>
</organism>
<gene>
    <name evidence="2" type="ORF">GA0074694_3668</name>
</gene>
<dbReference type="AlphaFoldDB" id="A0A1C6S235"/>
<dbReference type="EMBL" id="FMHU01000002">
    <property type="protein sequence ID" value="SCL23510.1"/>
    <property type="molecule type" value="Genomic_DNA"/>
</dbReference>
<dbReference type="Proteomes" id="UP000198906">
    <property type="component" value="Unassembled WGS sequence"/>
</dbReference>
<sequence>MQPHPTVRAVQDARDGSGGLAPLGHPALPRMTAGIPAGVA</sequence>
<name>A0A1C6S235_9ACTN</name>
<accession>A0A1C6S235</accession>
<keyword evidence="3" id="KW-1185">Reference proteome</keyword>
<proteinExistence type="predicted"/>
<reference evidence="3" key="1">
    <citation type="submission" date="2016-06" db="EMBL/GenBank/DDBJ databases">
        <authorList>
            <person name="Varghese N."/>
        </authorList>
    </citation>
    <scope>NUCLEOTIDE SEQUENCE [LARGE SCALE GENOMIC DNA]</scope>
    <source>
        <strain evidence="3">DSM 46123</strain>
    </source>
</reference>
<evidence type="ECO:0000313" key="3">
    <source>
        <dbReference type="Proteomes" id="UP000198906"/>
    </source>
</evidence>